<proteinExistence type="predicted"/>
<dbReference type="Gene3D" id="3.90.550.10">
    <property type="entry name" value="Spore Coat Polysaccharide Biosynthesis Protein SpsA, Chain A"/>
    <property type="match status" value="1"/>
</dbReference>
<comment type="caution">
    <text evidence="2">The sequence shown here is derived from an EMBL/GenBank/DDBJ whole genome shotgun (WGS) entry which is preliminary data.</text>
</comment>
<name>A0A5B1M037_9ACTN</name>
<keyword evidence="2" id="KW-0808">Transferase</keyword>
<dbReference type="Proteomes" id="UP000324351">
    <property type="component" value="Unassembled WGS sequence"/>
</dbReference>
<keyword evidence="3" id="KW-1185">Reference proteome</keyword>
<dbReference type="InterPro" id="IPR029044">
    <property type="entry name" value="Nucleotide-diphossugar_trans"/>
</dbReference>
<gene>
    <name evidence="2" type="ORF">F0U47_15455</name>
</gene>
<dbReference type="GO" id="GO:0016740">
    <property type="term" value="F:transferase activity"/>
    <property type="evidence" value="ECO:0007669"/>
    <property type="project" value="UniProtKB-KW"/>
</dbReference>
<evidence type="ECO:0000313" key="3">
    <source>
        <dbReference type="Proteomes" id="UP000324351"/>
    </source>
</evidence>
<feature type="domain" description="Glycosyltransferase 2-like" evidence="1">
    <location>
        <begin position="7"/>
        <end position="105"/>
    </location>
</feature>
<organism evidence="2 3">
    <name type="scientific">Nocardioides antri</name>
    <dbReference type="NCBI Taxonomy" id="2607659"/>
    <lineage>
        <taxon>Bacteria</taxon>
        <taxon>Bacillati</taxon>
        <taxon>Actinomycetota</taxon>
        <taxon>Actinomycetes</taxon>
        <taxon>Propionibacteriales</taxon>
        <taxon>Nocardioidaceae</taxon>
        <taxon>Nocardioides</taxon>
    </lineage>
</organism>
<dbReference type="AlphaFoldDB" id="A0A5B1M037"/>
<evidence type="ECO:0000259" key="1">
    <source>
        <dbReference type="Pfam" id="PF00535"/>
    </source>
</evidence>
<reference evidence="2 3" key="1">
    <citation type="submission" date="2019-09" db="EMBL/GenBank/DDBJ databases">
        <title>Nocardioides panacisoli sp. nov., isolated from the soil of a ginseng field.</title>
        <authorList>
            <person name="Cho C."/>
        </authorList>
    </citation>
    <scope>NUCLEOTIDE SEQUENCE [LARGE SCALE GENOMIC DNA]</scope>
    <source>
        <strain evidence="2 3">BN140041</strain>
    </source>
</reference>
<dbReference type="Pfam" id="PF00535">
    <property type="entry name" value="Glycos_transf_2"/>
    <property type="match status" value="1"/>
</dbReference>
<dbReference type="RefSeq" id="WP_149751369.1">
    <property type="nucleotide sequence ID" value="NZ_VUJW01000009.1"/>
</dbReference>
<dbReference type="SUPFAM" id="SSF53448">
    <property type="entry name" value="Nucleotide-diphospho-sugar transferases"/>
    <property type="match status" value="1"/>
</dbReference>
<evidence type="ECO:0000313" key="2">
    <source>
        <dbReference type="EMBL" id="KAA1426293.1"/>
    </source>
</evidence>
<protein>
    <submittedName>
        <fullName evidence="2">Glycosyltransferase</fullName>
    </submittedName>
</protein>
<reference evidence="2 3" key="2">
    <citation type="submission" date="2019-09" db="EMBL/GenBank/DDBJ databases">
        <authorList>
            <person name="Jin C."/>
        </authorList>
    </citation>
    <scope>NUCLEOTIDE SEQUENCE [LARGE SCALE GENOMIC DNA]</scope>
    <source>
        <strain evidence="2 3">BN140041</strain>
    </source>
</reference>
<dbReference type="EMBL" id="VUJW01000009">
    <property type="protein sequence ID" value="KAA1426293.1"/>
    <property type="molecule type" value="Genomic_DNA"/>
</dbReference>
<dbReference type="InterPro" id="IPR001173">
    <property type="entry name" value="Glyco_trans_2-like"/>
</dbReference>
<accession>A0A5B1M037</accession>
<sequence length="218" mass="23162">MSAPDISAILVAGDEGPRIGISLHSLVDAATAARSAGLTVEATVVLAAATPGTRAALVEAEEHGVRVEALDATDPGAARNQAAAAAAGEHLAFLDGGAVWTQNWLVAAHALCAGGGARVIAHPEIHWFYEVGRELYFPPDQDDPGFDPAALRFGNCWDAQALAATAVYREVPFAELGADAEPGELDWHWSRATVEAGYRHRVVPETVNFRRRRPRTLR</sequence>